<reference evidence="2" key="1">
    <citation type="journal article" date="2019" name="Int. J. Syst. Evol. Microbiol.">
        <title>The Global Catalogue of Microorganisms (GCM) 10K type strain sequencing project: providing services to taxonomists for standard genome sequencing and annotation.</title>
        <authorList>
            <consortium name="The Broad Institute Genomics Platform"/>
            <consortium name="The Broad Institute Genome Sequencing Center for Infectious Disease"/>
            <person name="Wu L."/>
            <person name="Ma J."/>
        </authorList>
    </citation>
    <scope>NUCLEOTIDE SEQUENCE [LARGE SCALE GENOMIC DNA]</scope>
    <source>
        <strain evidence="2">CGMCC 1.15399</strain>
    </source>
</reference>
<protein>
    <submittedName>
        <fullName evidence="1">HD domain-containing protein</fullName>
    </submittedName>
</protein>
<dbReference type="InterPro" id="IPR052194">
    <property type="entry name" value="MESH1"/>
</dbReference>
<dbReference type="RefSeq" id="WP_308126997.1">
    <property type="nucleotide sequence ID" value="NZ_JAHKRM010000008.1"/>
</dbReference>
<accession>A0ABW4G173</accession>
<evidence type="ECO:0000313" key="2">
    <source>
        <dbReference type="Proteomes" id="UP001597097"/>
    </source>
</evidence>
<dbReference type="EMBL" id="JBHUCM010000005">
    <property type="protein sequence ID" value="MFD1536511.1"/>
    <property type="molecule type" value="Genomic_DNA"/>
</dbReference>
<gene>
    <name evidence="1" type="ORF">ACFSJ0_05670</name>
</gene>
<dbReference type="PANTHER" id="PTHR46246:SF1">
    <property type="entry name" value="GUANOSINE-3',5'-BIS(DIPHOSPHATE) 3'-PYROPHOSPHOHYDROLASE MESH1"/>
    <property type="match status" value="1"/>
</dbReference>
<dbReference type="Gene3D" id="1.10.3210.10">
    <property type="entry name" value="Hypothetical protein af1432"/>
    <property type="match status" value="1"/>
</dbReference>
<dbReference type="Pfam" id="PF13328">
    <property type="entry name" value="HD_4"/>
    <property type="match status" value="1"/>
</dbReference>
<name>A0ABW4G173_9ACTN</name>
<proteinExistence type="predicted"/>
<dbReference type="SUPFAM" id="SSF109604">
    <property type="entry name" value="HD-domain/PDEase-like"/>
    <property type="match status" value="1"/>
</dbReference>
<keyword evidence="2" id="KW-1185">Reference proteome</keyword>
<organism evidence="1 2">
    <name type="scientific">Nonomuraea guangzhouensis</name>
    <dbReference type="NCBI Taxonomy" id="1291555"/>
    <lineage>
        <taxon>Bacteria</taxon>
        <taxon>Bacillati</taxon>
        <taxon>Actinomycetota</taxon>
        <taxon>Actinomycetes</taxon>
        <taxon>Streptosporangiales</taxon>
        <taxon>Streptosporangiaceae</taxon>
        <taxon>Nonomuraea</taxon>
    </lineage>
</organism>
<comment type="caution">
    <text evidence="1">The sequence shown here is derived from an EMBL/GenBank/DDBJ whole genome shotgun (WGS) entry which is preliminary data.</text>
</comment>
<dbReference type="Proteomes" id="UP001597097">
    <property type="component" value="Unassembled WGS sequence"/>
</dbReference>
<evidence type="ECO:0000313" key="1">
    <source>
        <dbReference type="EMBL" id="MFD1536511.1"/>
    </source>
</evidence>
<dbReference type="PANTHER" id="PTHR46246">
    <property type="entry name" value="GUANOSINE-3',5'-BIS(DIPHOSPHATE) 3'-PYROPHOSPHOHYDROLASE MESH1"/>
    <property type="match status" value="1"/>
</dbReference>
<sequence length="197" mass="22010">MTEVFTSWKSWQDAVRPLAAALPEETVEALEGAVAFAVRQHGDQRRPTGVPYVEHLLEALEIAVIGAQMRDPDVLVAIVLHDVVEDTPCTRAEIAERFGEHVAELVAWVTKPGVAPGQDKAAVKAAYLRALAGAPEQAVLVKLADRVSNVQELHRMPVEFQRRYHRETVAHVVPLAAASPWFARWFAEWRDDYRAFE</sequence>